<proteinExistence type="inferred from homology"/>
<evidence type="ECO:0008006" key="4">
    <source>
        <dbReference type="Google" id="ProtNLM"/>
    </source>
</evidence>
<sequence>MLGFIEKSLYLSPPYTQLIPRYYTVDAYSRITVPPLTSREPSGTPAWTHLYTSLGCLTSYYGDQWHSSSTVQEQSLLRTFPADKRRAQDEVSRGLAQMKVILYGDGDAEPLPDQFAALCQESYATDLLPLLALNIWRFEFEARKDVTSIFNTMLRRQLGQRYPTVDYLCGKEDTLFALIKGYDNKDIALNCGQMLRECIKFESLAKIMLFSDYFWMFIGYVENGNFDITSDAFSTFKELLTRHKSLAAEFLLQNYDIFFAKLTALIESENYVVKRQSLKLLGEILLDRANFAVMTQYIASAENLKLMMILLKDRSKNIQFEAFHVFKVFVANPNKTPQVQKILVKNRDKLLVFLSGFHNDRKDDEQFNDEKVFLIKQIEVL</sequence>
<dbReference type="InterPro" id="IPR011989">
    <property type="entry name" value="ARM-like"/>
</dbReference>
<dbReference type="PANTHER" id="PTHR10182">
    <property type="entry name" value="CALCIUM-BINDING PROTEIN 39-RELATED"/>
    <property type="match status" value="1"/>
</dbReference>
<dbReference type="EMBL" id="BACD03000016">
    <property type="protein sequence ID" value="GAO48639.1"/>
    <property type="molecule type" value="Genomic_DNA"/>
</dbReference>
<protein>
    <recommendedName>
        <fullName evidence="4">Mo25-like protein</fullName>
    </recommendedName>
</protein>
<dbReference type="GO" id="GO:0035556">
    <property type="term" value="P:intracellular signal transduction"/>
    <property type="evidence" value="ECO:0007669"/>
    <property type="project" value="TreeGrafter"/>
</dbReference>
<dbReference type="GO" id="GO:0043539">
    <property type="term" value="F:protein serine/threonine kinase activator activity"/>
    <property type="evidence" value="ECO:0007669"/>
    <property type="project" value="TreeGrafter"/>
</dbReference>
<dbReference type="AlphaFoldDB" id="A0A0E9NFM3"/>
<evidence type="ECO:0000313" key="3">
    <source>
        <dbReference type="Proteomes" id="UP000033140"/>
    </source>
</evidence>
<reference evidence="2 3" key="3">
    <citation type="journal article" date="2015" name="Genome Announc.">
        <title>Draft Genome Sequence of the Archiascomycetous Yeast Saitoella complicata.</title>
        <authorList>
            <person name="Yamauchi K."/>
            <person name="Kondo S."/>
            <person name="Hamamoto M."/>
            <person name="Takahashi Y."/>
            <person name="Ogura Y."/>
            <person name="Hayashi T."/>
            <person name="Nishida H."/>
        </authorList>
    </citation>
    <scope>NUCLEOTIDE SEQUENCE [LARGE SCALE GENOMIC DNA]</scope>
    <source>
        <strain evidence="2 3">NRRL Y-17804</strain>
    </source>
</reference>
<dbReference type="FunFam" id="1.25.10.10:FF:000257">
    <property type="entry name" value="Conidiophore development protein hymA"/>
    <property type="match status" value="1"/>
</dbReference>
<dbReference type="Gene3D" id="1.25.10.10">
    <property type="entry name" value="Leucine-rich Repeat Variant"/>
    <property type="match status" value="1"/>
</dbReference>
<comment type="similarity">
    <text evidence="1">Belongs to the Mo25 family.</text>
</comment>
<keyword evidence="3" id="KW-1185">Reference proteome</keyword>
<dbReference type="OMA" id="AYDHKES"/>
<organism evidence="2 3">
    <name type="scientific">Saitoella complicata (strain BCRC 22490 / CBS 7301 / JCM 7358 / NBRC 10748 / NRRL Y-17804)</name>
    <dbReference type="NCBI Taxonomy" id="698492"/>
    <lineage>
        <taxon>Eukaryota</taxon>
        <taxon>Fungi</taxon>
        <taxon>Dikarya</taxon>
        <taxon>Ascomycota</taxon>
        <taxon>Taphrinomycotina</taxon>
        <taxon>Taphrinomycotina incertae sedis</taxon>
        <taxon>Saitoella</taxon>
    </lineage>
</organism>
<reference evidence="2 3" key="2">
    <citation type="journal article" date="2014" name="J. Gen. Appl. Microbiol.">
        <title>The early diverging ascomycetous budding yeast Saitoella complicata has three histone deacetylases belonging to the Clr6, Hos2, and Rpd3 lineages.</title>
        <authorList>
            <person name="Nishida H."/>
            <person name="Matsumoto T."/>
            <person name="Kondo S."/>
            <person name="Hamamoto M."/>
            <person name="Yoshikawa H."/>
        </authorList>
    </citation>
    <scope>NUCLEOTIDE SEQUENCE [LARGE SCALE GENOMIC DNA]</scope>
    <source>
        <strain evidence="2 3">NRRL Y-17804</strain>
    </source>
</reference>
<dbReference type="SUPFAM" id="SSF48371">
    <property type="entry name" value="ARM repeat"/>
    <property type="match status" value="1"/>
</dbReference>
<accession>A0A0E9NFM3</accession>
<dbReference type="InterPro" id="IPR013878">
    <property type="entry name" value="Mo25"/>
</dbReference>
<dbReference type="Proteomes" id="UP000033140">
    <property type="component" value="Unassembled WGS sequence"/>
</dbReference>
<dbReference type="InterPro" id="IPR016024">
    <property type="entry name" value="ARM-type_fold"/>
</dbReference>
<name>A0A0E9NFM3_SAICN</name>
<reference evidence="2 3" key="1">
    <citation type="journal article" date="2011" name="J. Gen. Appl. Microbiol.">
        <title>Draft genome sequencing of the enigmatic yeast Saitoella complicata.</title>
        <authorList>
            <person name="Nishida H."/>
            <person name="Hamamoto M."/>
            <person name="Sugiyama J."/>
        </authorList>
    </citation>
    <scope>NUCLEOTIDE SEQUENCE [LARGE SCALE GENOMIC DNA]</scope>
    <source>
        <strain evidence="2 3">NRRL Y-17804</strain>
    </source>
</reference>
<dbReference type="STRING" id="698492.A0A0E9NFM3"/>
<dbReference type="PANTHER" id="PTHR10182:SF3">
    <property type="entry name" value="PROTEIN MO25"/>
    <property type="match status" value="1"/>
</dbReference>
<comment type="caution">
    <text evidence="2">The sequence shown here is derived from an EMBL/GenBank/DDBJ whole genome shotgun (WGS) entry which is preliminary data.</text>
</comment>
<evidence type="ECO:0000256" key="1">
    <source>
        <dbReference type="ARBA" id="ARBA00011012"/>
    </source>
</evidence>
<evidence type="ECO:0000313" key="2">
    <source>
        <dbReference type="EMBL" id="GAO48639.1"/>
    </source>
</evidence>
<dbReference type="Pfam" id="PF08569">
    <property type="entry name" value="Mo25"/>
    <property type="match status" value="1"/>
</dbReference>
<gene>
    <name evidence="2" type="ORF">G7K_2809-t1</name>
</gene>
<dbReference type="GO" id="GO:0005737">
    <property type="term" value="C:cytoplasm"/>
    <property type="evidence" value="ECO:0007669"/>
    <property type="project" value="UniProtKB-ARBA"/>
</dbReference>